<sequence>MNLHLIESEKNKERHSKQDDGHTAGSCSFAVHAAKKAKTDGRPVEHSVLYQILHTRKDGSIVNPVELLVDPSNQLQSSDTSGSIAWSPDDVFA</sequence>
<name>A0AAW2BCL1_9ROSI</name>
<keyword evidence="3" id="KW-1185">Reference proteome</keyword>
<accession>A0AAW2BCL1</accession>
<evidence type="ECO:0000313" key="3">
    <source>
        <dbReference type="Proteomes" id="UP001459277"/>
    </source>
</evidence>
<dbReference type="Pfam" id="PF03004">
    <property type="entry name" value="Transposase_24"/>
    <property type="match status" value="1"/>
</dbReference>
<feature type="compositionally biased region" description="Basic and acidic residues" evidence="1">
    <location>
        <begin position="1"/>
        <end position="22"/>
    </location>
</feature>
<evidence type="ECO:0000313" key="2">
    <source>
        <dbReference type="EMBL" id="KAK9983750.1"/>
    </source>
</evidence>
<dbReference type="EMBL" id="JAZDWU010000012">
    <property type="protein sequence ID" value="KAK9983750.1"/>
    <property type="molecule type" value="Genomic_DNA"/>
</dbReference>
<comment type="caution">
    <text evidence="2">The sequence shown here is derived from an EMBL/GenBank/DDBJ whole genome shotgun (WGS) entry which is preliminary data.</text>
</comment>
<feature type="compositionally biased region" description="Polar residues" evidence="1">
    <location>
        <begin position="72"/>
        <end position="84"/>
    </location>
</feature>
<protein>
    <submittedName>
        <fullName evidence="2">Uncharacterized protein</fullName>
    </submittedName>
</protein>
<feature type="region of interest" description="Disordered" evidence="1">
    <location>
        <begin position="1"/>
        <end position="25"/>
    </location>
</feature>
<evidence type="ECO:0000256" key="1">
    <source>
        <dbReference type="SAM" id="MobiDB-lite"/>
    </source>
</evidence>
<dbReference type="AlphaFoldDB" id="A0AAW2BCL1"/>
<gene>
    <name evidence="2" type="ORF">SO802_033275</name>
</gene>
<dbReference type="Proteomes" id="UP001459277">
    <property type="component" value="Unassembled WGS sequence"/>
</dbReference>
<organism evidence="2 3">
    <name type="scientific">Lithocarpus litseifolius</name>
    <dbReference type="NCBI Taxonomy" id="425828"/>
    <lineage>
        <taxon>Eukaryota</taxon>
        <taxon>Viridiplantae</taxon>
        <taxon>Streptophyta</taxon>
        <taxon>Embryophyta</taxon>
        <taxon>Tracheophyta</taxon>
        <taxon>Spermatophyta</taxon>
        <taxon>Magnoliopsida</taxon>
        <taxon>eudicotyledons</taxon>
        <taxon>Gunneridae</taxon>
        <taxon>Pentapetalae</taxon>
        <taxon>rosids</taxon>
        <taxon>fabids</taxon>
        <taxon>Fagales</taxon>
        <taxon>Fagaceae</taxon>
        <taxon>Lithocarpus</taxon>
    </lineage>
</organism>
<reference evidence="2 3" key="1">
    <citation type="submission" date="2024-01" db="EMBL/GenBank/DDBJ databases">
        <title>A telomere-to-telomere, gap-free genome of sweet tea (Lithocarpus litseifolius).</title>
        <authorList>
            <person name="Zhou J."/>
        </authorList>
    </citation>
    <scope>NUCLEOTIDE SEQUENCE [LARGE SCALE GENOMIC DNA]</scope>
    <source>
        <strain evidence="2">Zhou-2022a</strain>
        <tissue evidence="2">Leaf</tissue>
    </source>
</reference>
<proteinExistence type="predicted"/>
<feature type="region of interest" description="Disordered" evidence="1">
    <location>
        <begin position="72"/>
        <end position="93"/>
    </location>
</feature>
<dbReference type="InterPro" id="IPR004252">
    <property type="entry name" value="Probable_transposase_24"/>
</dbReference>